<dbReference type="InterPro" id="IPR050272">
    <property type="entry name" value="Isochorismatase-like_hydrls"/>
</dbReference>
<gene>
    <name evidence="3" type="ORF">B2G88_08875</name>
</gene>
<dbReference type="GO" id="GO:0016787">
    <property type="term" value="F:hydrolase activity"/>
    <property type="evidence" value="ECO:0007669"/>
    <property type="project" value="UniProtKB-KW"/>
</dbReference>
<keyword evidence="1 3" id="KW-0378">Hydrolase</keyword>
<dbReference type="InterPro" id="IPR036380">
    <property type="entry name" value="Isochorismatase-like_sf"/>
</dbReference>
<dbReference type="SUPFAM" id="SSF52499">
    <property type="entry name" value="Isochorismatase-like hydrolases"/>
    <property type="match status" value="1"/>
</dbReference>
<accession>A0A202E959</accession>
<dbReference type="PANTHER" id="PTHR43540:SF1">
    <property type="entry name" value="ISOCHORISMATASE HYDROLASE"/>
    <property type="match status" value="1"/>
</dbReference>
<name>A0A202E959_9EURY</name>
<protein>
    <submittedName>
        <fullName evidence="3">Cysteine hydrolase</fullName>
    </submittedName>
</protein>
<feature type="domain" description="Isochorismatase-like" evidence="2">
    <location>
        <begin position="16"/>
        <end position="186"/>
    </location>
</feature>
<proteinExistence type="predicted"/>
<organism evidence="3 4">
    <name type="scientific">Natronolimnobius baerhuensis</name>
    <dbReference type="NCBI Taxonomy" id="253108"/>
    <lineage>
        <taxon>Archaea</taxon>
        <taxon>Methanobacteriati</taxon>
        <taxon>Methanobacteriota</taxon>
        <taxon>Stenosarchaea group</taxon>
        <taxon>Halobacteria</taxon>
        <taxon>Halobacteriales</taxon>
        <taxon>Natrialbaceae</taxon>
        <taxon>Natronolimnobius</taxon>
    </lineage>
</organism>
<keyword evidence="4" id="KW-1185">Reference proteome</keyword>
<dbReference type="Gene3D" id="3.40.50.850">
    <property type="entry name" value="Isochorismatase-like"/>
    <property type="match status" value="1"/>
</dbReference>
<dbReference type="OrthoDB" id="202119at2157"/>
<reference evidence="3 4" key="1">
    <citation type="submission" date="2017-02" db="EMBL/GenBank/DDBJ databases">
        <title>Natronthermophilus aegyptiacus gen. nov.,sp. nov., an aerobic, extremely halophilic alkalithermophilic archaeon isolated from the athalassohaline Wadi An Natrun, Egypt.</title>
        <authorList>
            <person name="Zhao B."/>
        </authorList>
    </citation>
    <scope>NUCLEOTIDE SEQUENCE [LARGE SCALE GENOMIC DNA]</scope>
    <source>
        <strain evidence="3 4">CGMCC 1.3597</strain>
    </source>
</reference>
<dbReference type="CDD" id="cd01014">
    <property type="entry name" value="nicotinamidase_related"/>
    <property type="match status" value="1"/>
</dbReference>
<dbReference type="AlphaFoldDB" id="A0A202E959"/>
<dbReference type="Proteomes" id="UP000196084">
    <property type="component" value="Unassembled WGS sequence"/>
</dbReference>
<dbReference type="RefSeq" id="WP_087714566.1">
    <property type="nucleotide sequence ID" value="NZ_MWPH01000002.1"/>
</dbReference>
<sequence length="192" mass="21195">MTGGSEPFESLPDNAVLVLIDLQEGFDDPVWGTRNNPDAEVRAELLLSRWRDTDRPVVHIRHDSSEADSPLRGDQPGFVFKPETAPMDGEATFVKSVNAAFVDTGLEDWLRERGYETLVIAGLTTDHCVSTSTRLAENLGFSPIVVADATATFDRTFDGEHFDAETMHRTALAQLEDEFAAIVRTETLLESV</sequence>
<dbReference type="PANTHER" id="PTHR43540">
    <property type="entry name" value="PEROXYUREIDOACRYLATE/UREIDOACRYLATE AMIDOHYDROLASE-RELATED"/>
    <property type="match status" value="1"/>
</dbReference>
<evidence type="ECO:0000313" key="4">
    <source>
        <dbReference type="Proteomes" id="UP000196084"/>
    </source>
</evidence>
<evidence type="ECO:0000256" key="1">
    <source>
        <dbReference type="ARBA" id="ARBA00022801"/>
    </source>
</evidence>
<evidence type="ECO:0000313" key="3">
    <source>
        <dbReference type="EMBL" id="OVE84510.1"/>
    </source>
</evidence>
<comment type="caution">
    <text evidence="3">The sequence shown here is derived from an EMBL/GenBank/DDBJ whole genome shotgun (WGS) entry which is preliminary data.</text>
</comment>
<dbReference type="Pfam" id="PF00857">
    <property type="entry name" value="Isochorismatase"/>
    <property type="match status" value="1"/>
</dbReference>
<dbReference type="InterPro" id="IPR000868">
    <property type="entry name" value="Isochorismatase-like_dom"/>
</dbReference>
<dbReference type="EMBL" id="MWPH01000002">
    <property type="protein sequence ID" value="OVE84510.1"/>
    <property type="molecule type" value="Genomic_DNA"/>
</dbReference>
<evidence type="ECO:0000259" key="2">
    <source>
        <dbReference type="Pfam" id="PF00857"/>
    </source>
</evidence>